<organism evidence="1">
    <name type="scientific">marine sediment metagenome</name>
    <dbReference type="NCBI Taxonomy" id="412755"/>
    <lineage>
        <taxon>unclassified sequences</taxon>
        <taxon>metagenomes</taxon>
        <taxon>ecological metagenomes</taxon>
    </lineage>
</organism>
<dbReference type="AlphaFoldDB" id="A0A0F9INI3"/>
<protein>
    <submittedName>
        <fullName evidence="1">Uncharacterized protein</fullName>
    </submittedName>
</protein>
<accession>A0A0F9INI3</accession>
<evidence type="ECO:0000313" key="1">
    <source>
        <dbReference type="EMBL" id="KKL88797.1"/>
    </source>
</evidence>
<comment type="caution">
    <text evidence="1">The sequence shown here is derived from an EMBL/GenBank/DDBJ whole genome shotgun (WGS) entry which is preliminary data.</text>
</comment>
<reference evidence="1" key="1">
    <citation type="journal article" date="2015" name="Nature">
        <title>Complex archaea that bridge the gap between prokaryotes and eukaryotes.</title>
        <authorList>
            <person name="Spang A."/>
            <person name="Saw J.H."/>
            <person name="Jorgensen S.L."/>
            <person name="Zaremba-Niedzwiedzka K."/>
            <person name="Martijn J."/>
            <person name="Lind A.E."/>
            <person name="van Eijk R."/>
            <person name="Schleper C."/>
            <person name="Guy L."/>
            <person name="Ettema T.J."/>
        </authorList>
    </citation>
    <scope>NUCLEOTIDE SEQUENCE</scope>
</reference>
<proteinExistence type="predicted"/>
<sequence length="119" mass="13009">MALIIVASDNAIEVALDGATDFDSENDLLALGLAKNAPDGLSITKIRYNPSATDDEVIVRDGQNGPVMFKSIALGEYDITKDDFWTNGDRDKGKIFKPYIHANETVVSVENQAFVIFEL</sequence>
<dbReference type="EMBL" id="LAZR01020459">
    <property type="protein sequence ID" value="KKL88797.1"/>
    <property type="molecule type" value="Genomic_DNA"/>
</dbReference>
<gene>
    <name evidence="1" type="ORF">LCGC14_1921100</name>
</gene>
<name>A0A0F9INI3_9ZZZZ</name>